<dbReference type="PANTHER" id="PTHR43744:SF12">
    <property type="entry name" value="ABC TRANSPORTER PERMEASE PROTEIN MG189-RELATED"/>
    <property type="match status" value="1"/>
</dbReference>
<evidence type="ECO:0000256" key="11">
    <source>
        <dbReference type="RuleBase" id="RU363032"/>
    </source>
</evidence>
<keyword evidence="6 10" id="KW-0378">Hydrolase</keyword>
<keyword evidence="5 11" id="KW-0812">Transmembrane</keyword>
<dbReference type="CDD" id="cd08981">
    <property type="entry name" value="GH43_Bt1873-like"/>
    <property type="match status" value="1"/>
</dbReference>
<keyword evidence="7 11" id="KW-1133">Transmembrane helix</keyword>
<keyword evidence="9 10" id="KW-0326">Glycosidase</keyword>
<dbReference type="GO" id="GO:0004553">
    <property type="term" value="F:hydrolase activity, hydrolyzing O-glycosyl compounds"/>
    <property type="evidence" value="ECO:0007669"/>
    <property type="project" value="InterPro"/>
</dbReference>
<evidence type="ECO:0000256" key="9">
    <source>
        <dbReference type="ARBA" id="ARBA00023295"/>
    </source>
</evidence>
<evidence type="ECO:0000313" key="14">
    <source>
        <dbReference type="Proteomes" id="UP000010845"/>
    </source>
</evidence>
<comment type="similarity">
    <text evidence="2 10">Belongs to the glycosyl hydrolase 43 family.</text>
</comment>
<dbReference type="PROSITE" id="PS50928">
    <property type="entry name" value="ABC_TM1"/>
    <property type="match status" value="1"/>
</dbReference>
<dbReference type="SUPFAM" id="SSF75005">
    <property type="entry name" value="Arabinanase/levansucrase/invertase"/>
    <property type="match status" value="1"/>
</dbReference>
<evidence type="ECO:0000256" key="1">
    <source>
        <dbReference type="ARBA" id="ARBA00004651"/>
    </source>
</evidence>
<dbReference type="InterPro" id="IPR000515">
    <property type="entry name" value="MetI-like"/>
</dbReference>
<dbReference type="AlphaFoldDB" id="L0IMA5"/>
<proteinExistence type="inferred from homology"/>
<evidence type="ECO:0000256" key="4">
    <source>
        <dbReference type="ARBA" id="ARBA00022475"/>
    </source>
</evidence>
<dbReference type="InterPro" id="IPR023296">
    <property type="entry name" value="Glyco_hydro_beta-prop_sf"/>
</dbReference>
<reference evidence="13 14" key="1">
    <citation type="submission" date="2012-03" db="EMBL/GenBank/DDBJ databases">
        <title>Complete sequence of chromosome of Thermoanaerobacterium thermosaccharolyticum M0795.</title>
        <authorList>
            <consortium name="US DOE Joint Genome Institute"/>
            <person name="Lucas S."/>
            <person name="Han J."/>
            <person name="Lapidus A."/>
            <person name="Cheng J.-F."/>
            <person name="Goodwin L."/>
            <person name="Pitluck S."/>
            <person name="Peters L."/>
            <person name="Teshima H."/>
            <person name="Detter J.C."/>
            <person name="Han C."/>
            <person name="Tapia R."/>
            <person name="Land M."/>
            <person name="Hauser L."/>
            <person name="Kyrpides N."/>
            <person name="Ivanova N."/>
            <person name="Pagani I."/>
            <person name="Feinberg L."/>
            <person name="Folden J."/>
            <person name="Hogsett D."/>
            <person name="Shaw J."/>
            <person name="Woyke T."/>
        </authorList>
    </citation>
    <scope>NUCLEOTIDE SEQUENCE [LARGE SCALE GENOMIC DNA]</scope>
    <source>
        <strain evidence="13 14">M0795</strain>
    </source>
</reference>
<evidence type="ECO:0000259" key="12">
    <source>
        <dbReference type="PROSITE" id="PS50928"/>
    </source>
</evidence>
<feature type="transmembrane region" description="Helical" evidence="11">
    <location>
        <begin position="91"/>
        <end position="111"/>
    </location>
</feature>
<dbReference type="PATRIC" id="fig|698948.3.peg.1714"/>
<keyword evidence="13" id="KW-0762">Sugar transport</keyword>
<feature type="domain" description="ABC transmembrane type-1" evidence="12">
    <location>
        <begin position="1"/>
        <end position="111"/>
    </location>
</feature>
<dbReference type="KEGG" id="tto:Thethe_01719"/>
<evidence type="ECO:0000256" key="6">
    <source>
        <dbReference type="ARBA" id="ARBA00022801"/>
    </source>
</evidence>
<comment type="subcellular location">
    <subcellularLocation>
        <location evidence="1 11">Cell membrane</location>
        <topology evidence="1 11">Multi-pass membrane protein</topology>
    </subcellularLocation>
</comment>
<evidence type="ECO:0000256" key="8">
    <source>
        <dbReference type="ARBA" id="ARBA00023136"/>
    </source>
</evidence>
<name>L0IMA5_THETR</name>
<dbReference type="HOGENOM" id="CLU_048744_0_0_9"/>
<comment type="caution">
    <text evidence="11">Lacks conserved residue(s) required for the propagation of feature annotation.</text>
</comment>
<dbReference type="GO" id="GO:0005886">
    <property type="term" value="C:plasma membrane"/>
    <property type="evidence" value="ECO:0007669"/>
    <property type="project" value="UniProtKB-SubCell"/>
</dbReference>
<evidence type="ECO:0000256" key="10">
    <source>
        <dbReference type="RuleBase" id="RU361187"/>
    </source>
</evidence>
<keyword evidence="3 11" id="KW-0813">Transport</keyword>
<evidence type="ECO:0000256" key="2">
    <source>
        <dbReference type="ARBA" id="ARBA00009865"/>
    </source>
</evidence>
<dbReference type="EMBL" id="CP003066">
    <property type="protein sequence ID" value="AGB19346.1"/>
    <property type="molecule type" value="Genomic_DNA"/>
</dbReference>
<evidence type="ECO:0000256" key="3">
    <source>
        <dbReference type="ARBA" id="ARBA00022448"/>
    </source>
</evidence>
<protein>
    <submittedName>
        <fullName evidence="13">ABC-type sugar transport system, permease component</fullName>
    </submittedName>
</protein>
<accession>L0IMA5</accession>
<sequence>MDVYLIYNFLKDFPKELEEAAVIERVSLFSILINIITQSIKPIVMTLGFITFLGIYNDYLWPSLIATSNEMRTITVGISSLVIGSNFANPVMMMAATVFSVLPALIIFLFVNKYVVNGITNVFLGGRDYNMETTTKKIRLLKLQEIHMRDPYIFADTADKTYYLYGTTSVCNGAADIDPYFEIWRSKDLVHFEGPYAAFRPKKGFWGVKDYWAPEVHEYKGKYYMFASFKGGIGENRGTAILKADSPAGPFYEWSKGPVTLRGHECLDGTLYVDESGKPWVVFCLEWTSAYFGKILALPLTDDLRSSENQNPVFIVDTETDGLPWIRHMSDARVEKIGYLTDAPFLHRNPDGSLLLLWSSYSISKWGGTGQGGYVVARCISRSGSINGPWSHDFNLLLDENAGHCSIFKDFNGELRLVCHCNDTEHGSEYPVIYKLIQNDDNISILRHERNDC</sequence>
<dbReference type="Gene3D" id="2.115.10.20">
    <property type="entry name" value="Glycosyl hydrolase domain, family 43"/>
    <property type="match status" value="1"/>
</dbReference>
<dbReference type="Pfam" id="PF00528">
    <property type="entry name" value="BPD_transp_1"/>
    <property type="match status" value="1"/>
</dbReference>
<dbReference type="PANTHER" id="PTHR43744">
    <property type="entry name" value="ABC TRANSPORTER PERMEASE PROTEIN MG189-RELATED-RELATED"/>
    <property type="match status" value="1"/>
</dbReference>
<dbReference type="GO" id="GO:0055085">
    <property type="term" value="P:transmembrane transport"/>
    <property type="evidence" value="ECO:0007669"/>
    <property type="project" value="InterPro"/>
</dbReference>
<dbReference type="Proteomes" id="UP000010845">
    <property type="component" value="Chromosome"/>
</dbReference>
<dbReference type="InterPro" id="IPR006710">
    <property type="entry name" value="Glyco_hydro_43"/>
</dbReference>
<dbReference type="RefSeq" id="WP_015311873.1">
    <property type="nucleotide sequence ID" value="NC_019970.1"/>
</dbReference>
<dbReference type="Pfam" id="PF04616">
    <property type="entry name" value="Glyco_hydro_43"/>
    <property type="match status" value="1"/>
</dbReference>
<dbReference type="SUPFAM" id="SSF161098">
    <property type="entry name" value="MetI-like"/>
    <property type="match status" value="1"/>
</dbReference>
<keyword evidence="8 11" id="KW-0472">Membrane</keyword>
<comment type="similarity">
    <text evidence="11">Belongs to the binding-protein-dependent transport system permease family.</text>
</comment>
<evidence type="ECO:0000256" key="5">
    <source>
        <dbReference type="ARBA" id="ARBA00022692"/>
    </source>
</evidence>
<dbReference type="Gene3D" id="1.10.3720.10">
    <property type="entry name" value="MetI-like"/>
    <property type="match status" value="1"/>
</dbReference>
<keyword evidence="4" id="KW-1003">Cell membrane</keyword>
<gene>
    <name evidence="13" type="ORF">Thethe_01719</name>
</gene>
<evidence type="ECO:0000313" key="13">
    <source>
        <dbReference type="EMBL" id="AGB19346.1"/>
    </source>
</evidence>
<organism evidence="13 14">
    <name type="scientific">Thermoanaerobacterium thermosaccharolyticum M0795</name>
    <dbReference type="NCBI Taxonomy" id="698948"/>
    <lineage>
        <taxon>Bacteria</taxon>
        <taxon>Bacillati</taxon>
        <taxon>Bacillota</taxon>
        <taxon>Clostridia</taxon>
        <taxon>Thermoanaerobacterales</taxon>
        <taxon>Thermoanaerobacteraceae</taxon>
        <taxon>Thermoanaerobacterium</taxon>
    </lineage>
</organism>
<evidence type="ECO:0000256" key="7">
    <source>
        <dbReference type="ARBA" id="ARBA00022989"/>
    </source>
</evidence>
<dbReference type="InterPro" id="IPR035906">
    <property type="entry name" value="MetI-like_sf"/>
</dbReference>
<dbReference type="GO" id="GO:0005975">
    <property type="term" value="P:carbohydrate metabolic process"/>
    <property type="evidence" value="ECO:0007669"/>
    <property type="project" value="InterPro"/>
</dbReference>
<dbReference type="CDD" id="cd06261">
    <property type="entry name" value="TM_PBP2"/>
    <property type="match status" value="1"/>
</dbReference>